<feature type="region of interest" description="Disordered" evidence="1">
    <location>
        <begin position="70"/>
        <end position="96"/>
    </location>
</feature>
<accession>A0A2Z6QV15</accession>
<evidence type="ECO:0000256" key="1">
    <source>
        <dbReference type="SAM" id="MobiDB-lite"/>
    </source>
</evidence>
<evidence type="ECO:0000313" key="3">
    <source>
        <dbReference type="EMBL" id="GES79955.1"/>
    </source>
</evidence>
<keyword evidence="4" id="KW-1185">Reference proteome</keyword>
<reference evidence="3" key="2">
    <citation type="submission" date="2019-10" db="EMBL/GenBank/DDBJ databases">
        <title>Conservation and host-specific expression of non-tandemly repeated heterogenous ribosome RNA gene in arbuscular mycorrhizal fungi.</title>
        <authorList>
            <person name="Maeda T."/>
            <person name="Kobayashi Y."/>
            <person name="Nakagawa T."/>
            <person name="Ezawa T."/>
            <person name="Yamaguchi K."/>
            <person name="Bino T."/>
            <person name="Nishimoto Y."/>
            <person name="Shigenobu S."/>
            <person name="Kawaguchi M."/>
        </authorList>
    </citation>
    <scope>NUCLEOTIDE SEQUENCE</scope>
    <source>
        <strain evidence="3">HR1</strain>
    </source>
</reference>
<proteinExistence type="predicted"/>
<dbReference type="Proteomes" id="UP000615446">
    <property type="component" value="Unassembled WGS sequence"/>
</dbReference>
<evidence type="ECO:0000313" key="4">
    <source>
        <dbReference type="Proteomes" id="UP000247702"/>
    </source>
</evidence>
<dbReference type="EMBL" id="BEXD01000565">
    <property type="protein sequence ID" value="GBB88531.1"/>
    <property type="molecule type" value="Genomic_DNA"/>
</dbReference>
<sequence length="126" mass="14357">MCANSLKYGVLSTYDQTWFLKREVEGEDYGRLYISNTITNVSTSPTLLRSVAYIINLVFNDHYAPFLKKPTVTVDDNNEDDKDDEPTPKEKDDEFKYKGNLLPKTTNVITRSKSQVLGSLNINVDI</sequence>
<feature type="compositionally biased region" description="Basic and acidic residues" evidence="1">
    <location>
        <begin position="85"/>
        <end position="96"/>
    </location>
</feature>
<dbReference type="STRING" id="94130.A0A2Z6QV15"/>
<dbReference type="Proteomes" id="UP000247702">
    <property type="component" value="Unassembled WGS sequence"/>
</dbReference>
<name>A0A2Z6QV15_9GLOM</name>
<dbReference type="GO" id="GO:0016301">
    <property type="term" value="F:kinase activity"/>
    <property type="evidence" value="ECO:0007669"/>
    <property type="project" value="UniProtKB-KW"/>
</dbReference>
<dbReference type="AlphaFoldDB" id="A0A2Z6QV15"/>
<evidence type="ECO:0000313" key="2">
    <source>
        <dbReference type="EMBL" id="GBB88531.1"/>
    </source>
</evidence>
<comment type="caution">
    <text evidence="2">The sequence shown here is derived from an EMBL/GenBank/DDBJ whole genome shotgun (WGS) entry which is preliminary data.</text>
</comment>
<dbReference type="OrthoDB" id="2440371at2759"/>
<organism evidence="2 4">
    <name type="scientific">Rhizophagus clarus</name>
    <dbReference type="NCBI Taxonomy" id="94130"/>
    <lineage>
        <taxon>Eukaryota</taxon>
        <taxon>Fungi</taxon>
        <taxon>Fungi incertae sedis</taxon>
        <taxon>Mucoromycota</taxon>
        <taxon>Glomeromycotina</taxon>
        <taxon>Glomeromycetes</taxon>
        <taxon>Glomerales</taxon>
        <taxon>Glomeraceae</taxon>
        <taxon>Rhizophagus</taxon>
    </lineage>
</organism>
<keyword evidence="3" id="KW-0418">Kinase</keyword>
<dbReference type="EMBL" id="BLAL01000046">
    <property type="protein sequence ID" value="GES79955.1"/>
    <property type="molecule type" value="Genomic_DNA"/>
</dbReference>
<reference evidence="2 4" key="1">
    <citation type="submission" date="2017-11" db="EMBL/GenBank/DDBJ databases">
        <title>The genome of Rhizophagus clarus HR1 reveals common genetic basis of auxotrophy among arbuscular mycorrhizal fungi.</title>
        <authorList>
            <person name="Kobayashi Y."/>
        </authorList>
    </citation>
    <scope>NUCLEOTIDE SEQUENCE [LARGE SCALE GENOMIC DNA]</scope>
    <source>
        <strain evidence="2 4">HR1</strain>
    </source>
</reference>
<keyword evidence="3" id="KW-0808">Transferase</keyword>
<gene>
    <name evidence="3" type="ORF">RCL2_000725500</name>
    <name evidence="2" type="ORF">RclHR1_15060005</name>
</gene>
<protein>
    <submittedName>
        <fullName evidence="3">Kinase-like domain-containing protein</fullName>
    </submittedName>
</protein>